<keyword evidence="1" id="KW-0472">Membrane</keyword>
<feature type="signal peptide" evidence="2">
    <location>
        <begin position="1"/>
        <end position="21"/>
    </location>
</feature>
<gene>
    <name evidence="3" type="ORF">GRF59_11530</name>
</gene>
<feature type="chain" id="PRO_5030809309" evidence="2">
    <location>
        <begin position="22"/>
        <end position="143"/>
    </location>
</feature>
<keyword evidence="1" id="KW-1133">Transmembrane helix</keyword>
<evidence type="ECO:0000256" key="2">
    <source>
        <dbReference type="SAM" id="SignalP"/>
    </source>
</evidence>
<reference evidence="3 4" key="1">
    <citation type="submission" date="2019-12" db="EMBL/GenBank/DDBJ databases">
        <title>Paenibacillus sp. nov., an endophytic bacterium isolated from the stem of Dendrobium.</title>
        <authorList>
            <person name="Zhao R."/>
        </authorList>
    </citation>
    <scope>NUCLEOTIDE SEQUENCE [LARGE SCALE GENOMIC DNA]</scope>
    <source>
        <strain evidence="3 4">HJL G12</strain>
    </source>
</reference>
<proteinExistence type="predicted"/>
<comment type="caution">
    <text evidence="3">The sequence shown here is derived from an EMBL/GenBank/DDBJ whole genome shotgun (WGS) entry which is preliminary data.</text>
</comment>
<keyword evidence="4" id="KW-1185">Reference proteome</keyword>
<keyword evidence="1" id="KW-0812">Transmembrane</keyword>
<feature type="transmembrane region" description="Helical" evidence="1">
    <location>
        <begin position="117"/>
        <end position="137"/>
    </location>
</feature>
<dbReference type="EMBL" id="WUBI01000001">
    <property type="protein sequence ID" value="MWV44264.1"/>
    <property type="molecule type" value="Genomic_DNA"/>
</dbReference>
<sequence>MKKLAVFICIFFMLMHSEASASWAYPFVVYDNSIYAVTMEQVSSDLLGERIGKVTRFSDREGTYRGHFSNSYPKGTAYYAINGISPKQQIAVQAEKALYLKALYQGEYAASGPANNMFVWIGMAGVAAAAIVVFVLYRRNRAT</sequence>
<evidence type="ECO:0000256" key="1">
    <source>
        <dbReference type="SAM" id="Phobius"/>
    </source>
</evidence>
<dbReference type="RefSeq" id="WP_160497696.1">
    <property type="nucleotide sequence ID" value="NZ_WUBI01000001.1"/>
</dbReference>
<evidence type="ECO:0000313" key="4">
    <source>
        <dbReference type="Proteomes" id="UP000460318"/>
    </source>
</evidence>
<keyword evidence="2" id="KW-0732">Signal</keyword>
<organism evidence="3 4">
    <name type="scientific">Paenibacillus dendrobii</name>
    <dbReference type="NCBI Taxonomy" id="2691084"/>
    <lineage>
        <taxon>Bacteria</taxon>
        <taxon>Bacillati</taxon>
        <taxon>Bacillota</taxon>
        <taxon>Bacilli</taxon>
        <taxon>Bacillales</taxon>
        <taxon>Paenibacillaceae</taxon>
        <taxon>Paenibacillus</taxon>
    </lineage>
</organism>
<dbReference type="AlphaFoldDB" id="A0A7X3IHX8"/>
<protein>
    <submittedName>
        <fullName evidence="3">Uncharacterized protein</fullName>
    </submittedName>
</protein>
<evidence type="ECO:0000313" key="3">
    <source>
        <dbReference type="EMBL" id="MWV44264.1"/>
    </source>
</evidence>
<accession>A0A7X3IHX8</accession>
<dbReference type="Proteomes" id="UP000460318">
    <property type="component" value="Unassembled WGS sequence"/>
</dbReference>
<name>A0A7X3IHX8_9BACL</name>